<comment type="catalytic activity">
    <reaction evidence="3">
        <text>a purine D-ribonucleoside + phosphate = a purine nucleobase + alpha-D-ribose 1-phosphate</text>
        <dbReference type="Rhea" id="RHEA:19805"/>
        <dbReference type="ChEBI" id="CHEBI:26386"/>
        <dbReference type="ChEBI" id="CHEBI:43474"/>
        <dbReference type="ChEBI" id="CHEBI:57720"/>
        <dbReference type="ChEBI" id="CHEBI:142355"/>
        <dbReference type="EC" id="2.4.2.1"/>
    </reaction>
</comment>
<dbReference type="AlphaFoldDB" id="A0A068RBY9"/>
<accession>A0A068RBY9</accession>
<comment type="function">
    <text evidence="3">Catalyzes the phosphorolysis of diverse nucleosides, yielding D-ribose 1-phosphate and the respective free bases. Can use uridine, adenosine, guanosine, cytidine, thymidine, inosine and xanthosine as substrates. Also catalyzes the reverse reactions.</text>
</comment>
<dbReference type="PANTHER" id="PTHR36540">
    <property type="entry name" value="PYRIMIDINE/PURINE NUCLEOSIDE PHOSPHORYLASE"/>
    <property type="match status" value="1"/>
</dbReference>
<name>A0A068RBY9_9GAMM</name>
<dbReference type="FunFam" id="2.60.120.10:FF:000016">
    <property type="entry name" value="Pyrimidine/purine nucleoside phosphorylase"/>
    <property type="match status" value="1"/>
</dbReference>
<evidence type="ECO:0000256" key="2">
    <source>
        <dbReference type="ARBA" id="ARBA00022679"/>
    </source>
</evidence>
<dbReference type="GO" id="GO:0005829">
    <property type="term" value="C:cytosol"/>
    <property type="evidence" value="ECO:0007669"/>
    <property type="project" value="TreeGrafter"/>
</dbReference>
<protein>
    <recommendedName>
        <fullName evidence="3">Pyrimidine/purine nucleoside phosphorylase</fullName>
        <ecNumber evidence="3">2.4.2.1</ecNumber>
        <ecNumber evidence="3">2.4.2.2</ecNumber>
    </recommendedName>
    <alternativeName>
        <fullName evidence="3">Adenosine phosphorylase</fullName>
    </alternativeName>
    <alternativeName>
        <fullName evidence="3">Cytidine phosphorylase</fullName>
    </alternativeName>
    <alternativeName>
        <fullName evidence="3">Guanosine phosphorylase</fullName>
    </alternativeName>
    <alternativeName>
        <fullName evidence="3">Inosine phosphorylase</fullName>
    </alternativeName>
    <alternativeName>
        <fullName evidence="3">Thymidine phosphorylase</fullName>
    </alternativeName>
    <alternativeName>
        <fullName evidence="3">Uridine phosphorylase</fullName>
    </alternativeName>
    <alternativeName>
        <fullName evidence="3">Xanthosine phosphorylase</fullName>
    </alternativeName>
</protein>
<dbReference type="PANTHER" id="PTHR36540:SF1">
    <property type="entry name" value="PYRIMIDINE_PURINE NUCLEOSIDE PHOSPHORYLASE"/>
    <property type="match status" value="1"/>
</dbReference>
<organism evidence="4">
    <name type="scientific">Serratia symbiotica SCt-VLC</name>
    <dbReference type="NCBI Taxonomy" id="1347341"/>
    <lineage>
        <taxon>Bacteria</taxon>
        <taxon>Pseudomonadati</taxon>
        <taxon>Pseudomonadota</taxon>
        <taxon>Gammaproteobacteria</taxon>
        <taxon>Enterobacterales</taxon>
        <taxon>Yersiniaceae</taxon>
        <taxon>Serratia</taxon>
        <taxon>Serratia symbiotica</taxon>
    </lineage>
</organism>
<comment type="catalytic activity">
    <reaction evidence="3">
        <text>xanthosine + phosphate = alpha-D-ribose 1-phosphate + xanthine</text>
        <dbReference type="Rhea" id="RHEA:27638"/>
        <dbReference type="ChEBI" id="CHEBI:17712"/>
        <dbReference type="ChEBI" id="CHEBI:18107"/>
        <dbReference type="ChEBI" id="CHEBI:43474"/>
        <dbReference type="ChEBI" id="CHEBI:57720"/>
        <dbReference type="EC" id="2.4.2.1"/>
    </reaction>
</comment>
<dbReference type="Gene3D" id="2.60.120.10">
    <property type="entry name" value="Jelly Rolls"/>
    <property type="match status" value="1"/>
</dbReference>
<dbReference type="NCBIfam" id="NF007875">
    <property type="entry name" value="PRK10579.1"/>
    <property type="match status" value="1"/>
</dbReference>
<reference evidence="4" key="1">
    <citation type="submission" date="2013-06" db="EMBL/GenBank/DDBJ databases">
        <authorList>
            <person name="Mazano-Marin A."/>
        </authorList>
    </citation>
    <scope>NUCLEOTIDE SEQUENCE</scope>
    <source>
        <strain evidence="4">SCt-VLC</strain>
    </source>
</reference>
<dbReference type="InterPro" id="IPR009664">
    <property type="entry name" value="Ppnp"/>
</dbReference>
<dbReference type="EC" id="2.4.2.1" evidence="3"/>
<comment type="catalytic activity">
    <reaction evidence="3">
        <text>adenosine + phosphate = alpha-D-ribose 1-phosphate + adenine</text>
        <dbReference type="Rhea" id="RHEA:27642"/>
        <dbReference type="ChEBI" id="CHEBI:16335"/>
        <dbReference type="ChEBI" id="CHEBI:16708"/>
        <dbReference type="ChEBI" id="CHEBI:43474"/>
        <dbReference type="ChEBI" id="CHEBI:57720"/>
        <dbReference type="EC" id="2.4.2.1"/>
    </reaction>
</comment>
<comment type="catalytic activity">
    <reaction evidence="3">
        <text>guanosine + phosphate = alpha-D-ribose 1-phosphate + guanine</text>
        <dbReference type="Rhea" id="RHEA:13233"/>
        <dbReference type="ChEBI" id="CHEBI:16235"/>
        <dbReference type="ChEBI" id="CHEBI:16750"/>
        <dbReference type="ChEBI" id="CHEBI:43474"/>
        <dbReference type="ChEBI" id="CHEBI:57720"/>
        <dbReference type="EC" id="2.4.2.1"/>
    </reaction>
</comment>
<evidence type="ECO:0000256" key="3">
    <source>
        <dbReference type="HAMAP-Rule" id="MF_01537"/>
    </source>
</evidence>
<comment type="catalytic activity">
    <reaction evidence="3">
        <text>uridine + phosphate = alpha-D-ribose 1-phosphate + uracil</text>
        <dbReference type="Rhea" id="RHEA:24388"/>
        <dbReference type="ChEBI" id="CHEBI:16704"/>
        <dbReference type="ChEBI" id="CHEBI:17568"/>
        <dbReference type="ChEBI" id="CHEBI:43474"/>
        <dbReference type="ChEBI" id="CHEBI:57720"/>
        <dbReference type="EC" id="2.4.2.2"/>
    </reaction>
</comment>
<dbReference type="InterPro" id="IPR014710">
    <property type="entry name" value="RmlC-like_jellyroll"/>
</dbReference>
<dbReference type="HAMAP" id="MF_01537">
    <property type="entry name" value="Nucleos_phosphorylase_PpnP"/>
    <property type="match status" value="1"/>
</dbReference>
<dbReference type="RefSeq" id="WP_061770444.1">
    <property type="nucleotide sequence ID" value="NZ_FR904234.1"/>
</dbReference>
<dbReference type="EMBL" id="FR904234">
    <property type="protein sequence ID" value="CDG48087.1"/>
    <property type="molecule type" value="Genomic_DNA"/>
</dbReference>
<dbReference type="InterPro" id="IPR011051">
    <property type="entry name" value="RmlC_Cupin_sf"/>
</dbReference>
<evidence type="ECO:0000313" key="4">
    <source>
        <dbReference type="EMBL" id="CDG48087.1"/>
    </source>
</evidence>
<keyword evidence="2 3" id="KW-0808">Transferase</keyword>
<dbReference type="SUPFAM" id="SSF51182">
    <property type="entry name" value="RmlC-like cupins"/>
    <property type="match status" value="1"/>
</dbReference>
<reference evidence="4" key="2">
    <citation type="journal article" date="2014" name="Genome Biol. Evol.">
        <title>Settling down: the genome of Serratia symbiotica from the aphid Cinara tujafilina zooms in on the process of accommodation to a cooperative intracellular life.</title>
        <authorList>
            <person name="Manzano-Marin A."/>
            <person name="Latorre A."/>
        </authorList>
    </citation>
    <scope>NUCLEOTIDE SEQUENCE</scope>
    <source>
        <strain evidence="4">SCt-VLC</strain>
    </source>
</reference>
<dbReference type="Pfam" id="PF06865">
    <property type="entry name" value="Ppnp"/>
    <property type="match status" value="1"/>
</dbReference>
<comment type="catalytic activity">
    <reaction evidence="3">
        <text>thymidine + phosphate = 2-deoxy-alpha-D-ribose 1-phosphate + thymine</text>
        <dbReference type="Rhea" id="RHEA:16037"/>
        <dbReference type="ChEBI" id="CHEBI:17748"/>
        <dbReference type="ChEBI" id="CHEBI:17821"/>
        <dbReference type="ChEBI" id="CHEBI:43474"/>
        <dbReference type="ChEBI" id="CHEBI:57259"/>
        <dbReference type="EC" id="2.4.2.2"/>
    </reaction>
</comment>
<dbReference type="GO" id="GO:0004731">
    <property type="term" value="F:purine-nucleoside phosphorylase activity"/>
    <property type="evidence" value="ECO:0007669"/>
    <property type="project" value="UniProtKB-UniRule"/>
</dbReference>
<dbReference type="OrthoDB" id="9793848at2"/>
<dbReference type="GO" id="GO:0009032">
    <property type="term" value="F:thymidine phosphorylase activity"/>
    <property type="evidence" value="ECO:0007669"/>
    <property type="project" value="RHEA"/>
</dbReference>
<gene>
    <name evidence="4" type="primary">yaiE</name>
    <name evidence="3" type="synonym">ppnP</name>
    <name evidence="4" type="ORF">SCTVLC_1385</name>
</gene>
<dbReference type="GO" id="GO:0047975">
    <property type="term" value="F:guanosine phosphorylase activity"/>
    <property type="evidence" value="ECO:0007669"/>
    <property type="project" value="RHEA"/>
</dbReference>
<evidence type="ECO:0000256" key="1">
    <source>
        <dbReference type="ARBA" id="ARBA00022676"/>
    </source>
</evidence>
<comment type="similarity">
    <text evidence="3">Belongs to the nucleoside phosphorylase PpnP family.</text>
</comment>
<keyword evidence="1 3" id="KW-0328">Glycosyltransferase</keyword>
<dbReference type="EC" id="2.4.2.2" evidence="3"/>
<sequence>MLKVNEYFAGKVKSICFDSSSIGLTSVGVMGEGEYTFSSAQPEEMTVVTGALKVLLRGAPDWQVFMPGEKFFVPGHSEFNLQVADVTAYLCRYLSK</sequence>
<proteinExistence type="inferred from homology"/>
<comment type="catalytic activity">
    <reaction evidence="3">
        <text>inosine + phosphate = alpha-D-ribose 1-phosphate + hypoxanthine</text>
        <dbReference type="Rhea" id="RHEA:27646"/>
        <dbReference type="ChEBI" id="CHEBI:17368"/>
        <dbReference type="ChEBI" id="CHEBI:17596"/>
        <dbReference type="ChEBI" id="CHEBI:43474"/>
        <dbReference type="ChEBI" id="CHEBI:57720"/>
        <dbReference type="EC" id="2.4.2.1"/>
    </reaction>
</comment>
<comment type="catalytic activity">
    <reaction evidence="3">
        <text>cytidine + phosphate = cytosine + alpha-D-ribose 1-phosphate</text>
        <dbReference type="Rhea" id="RHEA:52540"/>
        <dbReference type="ChEBI" id="CHEBI:16040"/>
        <dbReference type="ChEBI" id="CHEBI:17562"/>
        <dbReference type="ChEBI" id="CHEBI:43474"/>
        <dbReference type="ChEBI" id="CHEBI:57720"/>
        <dbReference type="EC" id="2.4.2.2"/>
    </reaction>
</comment>
<dbReference type="GO" id="GO:0004850">
    <property type="term" value="F:uridine phosphorylase activity"/>
    <property type="evidence" value="ECO:0007669"/>
    <property type="project" value="RHEA"/>
</dbReference>